<evidence type="ECO:0000256" key="12">
    <source>
        <dbReference type="ARBA" id="ARBA00022842"/>
    </source>
</evidence>
<evidence type="ECO:0000256" key="21">
    <source>
        <dbReference type="PIRNR" id="PIRNR001563"/>
    </source>
</evidence>
<dbReference type="EC" id="6.3.2.12" evidence="5"/>
<gene>
    <name evidence="24" type="primary">folC</name>
    <name evidence="24" type="ORF">FGL86_15560</name>
</gene>
<evidence type="ECO:0000256" key="5">
    <source>
        <dbReference type="ARBA" id="ARBA00013023"/>
    </source>
</evidence>
<evidence type="ECO:0000256" key="11">
    <source>
        <dbReference type="ARBA" id="ARBA00022840"/>
    </source>
</evidence>
<evidence type="ECO:0000256" key="17">
    <source>
        <dbReference type="ARBA" id="ARBA00047493"/>
    </source>
</evidence>
<comment type="pathway">
    <text evidence="2">Cofactor biosynthesis; tetrahydrofolate biosynthesis; 7,8-dihydrofolate from 2-amino-4-hydroxy-6-hydroxymethyl-7,8-dihydropteridine diphosphate and 4-aminobenzoate: step 2/2.</text>
</comment>
<evidence type="ECO:0000256" key="8">
    <source>
        <dbReference type="ARBA" id="ARBA00022598"/>
    </source>
</evidence>
<comment type="pathway">
    <text evidence="3">Cofactor biosynthesis; tetrahydrofolylpolyglutamate biosynthesis.</text>
</comment>
<evidence type="ECO:0000256" key="2">
    <source>
        <dbReference type="ARBA" id="ARBA00004799"/>
    </source>
</evidence>
<evidence type="ECO:0000256" key="6">
    <source>
        <dbReference type="ARBA" id="ARBA00013025"/>
    </source>
</evidence>
<comment type="catalytic activity">
    <reaction evidence="18">
        <text>10-formyltetrahydrofolyl-(gamma-L-Glu)(n) + L-glutamate + ATP = 10-formyltetrahydrofolyl-(gamma-L-Glu)(n+1) + ADP + phosphate + H(+)</text>
        <dbReference type="Rhea" id="RHEA:51904"/>
        <dbReference type="Rhea" id="RHEA-COMP:13088"/>
        <dbReference type="Rhea" id="RHEA-COMP:14300"/>
        <dbReference type="ChEBI" id="CHEBI:15378"/>
        <dbReference type="ChEBI" id="CHEBI:29985"/>
        <dbReference type="ChEBI" id="CHEBI:30616"/>
        <dbReference type="ChEBI" id="CHEBI:43474"/>
        <dbReference type="ChEBI" id="CHEBI:134413"/>
        <dbReference type="ChEBI" id="CHEBI:456216"/>
        <dbReference type="EC" id="6.3.2.17"/>
    </reaction>
</comment>
<dbReference type="EMBL" id="CP042382">
    <property type="protein sequence ID" value="QEA40352.1"/>
    <property type="molecule type" value="Genomic_DNA"/>
</dbReference>
<evidence type="ECO:0000256" key="16">
    <source>
        <dbReference type="ARBA" id="ARBA00032510"/>
    </source>
</evidence>
<dbReference type="GO" id="GO:0005524">
    <property type="term" value="F:ATP binding"/>
    <property type="evidence" value="ECO:0007669"/>
    <property type="project" value="UniProtKB-KW"/>
</dbReference>
<dbReference type="GO" id="GO:0008841">
    <property type="term" value="F:dihydrofolate synthase activity"/>
    <property type="evidence" value="ECO:0007669"/>
    <property type="project" value="UniProtKB-EC"/>
</dbReference>
<dbReference type="EC" id="6.3.2.17" evidence="6"/>
<dbReference type="InterPro" id="IPR004101">
    <property type="entry name" value="Mur_ligase_C"/>
</dbReference>
<reference evidence="24 25" key="1">
    <citation type="submission" date="2019-06" db="EMBL/GenBank/DDBJ databases">
        <title>Genome analyses of bacteria isolated from kimchi.</title>
        <authorList>
            <person name="Lee S."/>
            <person name="Ahn S."/>
            <person name="Roh S."/>
        </authorList>
    </citation>
    <scope>NUCLEOTIDE SEQUENCE [LARGE SCALE GENOMIC DNA]</scope>
    <source>
        <strain evidence="24 25">CBA4606</strain>
    </source>
</reference>
<evidence type="ECO:0000256" key="4">
    <source>
        <dbReference type="ARBA" id="ARBA00008276"/>
    </source>
</evidence>
<comment type="catalytic activity">
    <reaction evidence="17">
        <text>(6S)-5,6,7,8-tetrahydrofolyl-(gamma-L-Glu)(n) + L-glutamate + ATP = (6S)-5,6,7,8-tetrahydrofolyl-(gamma-L-Glu)(n+1) + ADP + phosphate + H(+)</text>
        <dbReference type="Rhea" id="RHEA:10580"/>
        <dbReference type="Rhea" id="RHEA-COMP:14738"/>
        <dbReference type="Rhea" id="RHEA-COMP:14740"/>
        <dbReference type="ChEBI" id="CHEBI:15378"/>
        <dbReference type="ChEBI" id="CHEBI:29985"/>
        <dbReference type="ChEBI" id="CHEBI:30616"/>
        <dbReference type="ChEBI" id="CHEBI:43474"/>
        <dbReference type="ChEBI" id="CHEBI:141005"/>
        <dbReference type="ChEBI" id="CHEBI:456216"/>
        <dbReference type="EC" id="6.3.2.17"/>
    </reaction>
</comment>
<dbReference type="InterPro" id="IPR036615">
    <property type="entry name" value="Mur_ligase_C_dom_sf"/>
</dbReference>
<organism evidence="24 25">
    <name type="scientific">Pistricoccus aurantiacus</name>
    <dbReference type="NCBI Taxonomy" id="1883414"/>
    <lineage>
        <taxon>Bacteria</taxon>
        <taxon>Pseudomonadati</taxon>
        <taxon>Pseudomonadota</taxon>
        <taxon>Gammaproteobacteria</taxon>
        <taxon>Oceanospirillales</taxon>
        <taxon>Halomonadaceae</taxon>
        <taxon>Pistricoccus</taxon>
    </lineage>
</organism>
<dbReference type="PIRSF" id="PIRSF001563">
    <property type="entry name" value="Folylpolyglu_synth"/>
    <property type="match status" value="1"/>
</dbReference>
<dbReference type="SUPFAM" id="SSF53623">
    <property type="entry name" value="MurD-like peptide ligases, catalytic domain"/>
    <property type="match status" value="1"/>
</dbReference>
<evidence type="ECO:0000256" key="10">
    <source>
        <dbReference type="ARBA" id="ARBA00022741"/>
    </source>
</evidence>
<comment type="catalytic activity">
    <reaction evidence="20">
        <text>7,8-dihydropteroate + L-glutamate + ATP = 7,8-dihydrofolate + ADP + phosphate + H(+)</text>
        <dbReference type="Rhea" id="RHEA:23584"/>
        <dbReference type="ChEBI" id="CHEBI:15378"/>
        <dbReference type="ChEBI" id="CHEBI:17839"/>
        <dbReference type="ChEBI" id="CHEBI:29985"/>
        <dbReference type="ChEBI" id="CHEBI:30616"/>
        <dbReference type="ChEBI" id="CHEBI:43474"/>
        <dbReference type="ChEBI" id="CHEBI:57451"/>
        <dbReference type="ChEBI" id="CHEBI:456216"/>
        <dbReference type="EC" id="6.3.2.12"/>
    </reaction>
</comment>
<dbReference type="GO" id="GO:0004326">
    <property type="term" value="F:tetrahydrofolylpolyglutamate synthase activity"/>
    <property type="evidence" value="ECO:0007669"/>
    <property type="project" value="UniProtKB-EC"/>
</dbReference>
<sequence length="448" mass="47692">MPQTLDEWLGHLTRQHPLGIELGLERVAEVGKRLGLEARLLAKHVISVAGTNGKGSTVAMLDSLARSHGLTTATYTSPHLLRYNERLCFDGVEATDATLIKGFAAVETARLTPTAICLTYFEMGTLAALHAIAARPPDLAILEVGLGGRLDAVNVIDADLAVVTTVAQDHADFLGSDLEVIGWEKAGIMRAGHPVVLGSPALPASVAQTATRLGAPHYTLGREFKVSSSSAAKDHLIAASSSWNWQGTSAQGEALSLDNLPDPGLPLNNAASALQALALIGLELTPDACRQGLSQARLAGRMQWRDNWCLDVGHNPHAAQYLATRLAARPCRGRRICLLGMLEDKDAAGVIAALTPVIDAWLPVSLEGERGRPAESLAVLLEARDQRILRLAESPRVGADWLAQHLSGTDEVLVCGSFYTVAEVLAGWQAAESEEPICRGEENEIRNA</sequence>
<evidence type="ECO:0000256" key="20">
    <source>
        <dbReference type="ARBA" id="ARBA00049161"/>
    </source>
</evidence>
<dbReference type="InterPro" id="IPR001645">
    <property type="entry name" value="Folylpolyglutamate_synth"/>
</dbReference>
<dbReference type="Gene3D" id="3.90.190.20">
    <property type="entry name" value="Mur ligase, C-terminal domain"/>
    <property type="match status" value="1"/>
</dbReference>
<evidence type="ECO:0000256" key="9">
    <source>
        <dbReference type="ARBA" id="ARBA00022723"/>
    </source>
</evidence>
<dbReference type="InterPro" id="IPR036565">
    <property type="entry name" value="Mur-like_cat_sf"/>
</dbReference>
<dbReference type="GO" id="GO:0046656">
    <property type="term" value="P:folic acid biosynthetic process"/>
    <property type="evidence" value="ECO:0007669"/>
    <property type="project" value="UniProtKB-KW"/>
</dbReference>
<dbReference type="PANTHER" id="PTHR11136:SF0">
    <property type="entry name" value="DIHYDROFOLATE SYNTHETASE-RELATED"/>
    <property type="match status" value="1"/>
</dbReference>
<dbReference type="OrthoDB" id="9809356at2"/>
<evidence type="ECO:0000256" key="18">
    <source>
        <dbReference type="ARBA" id="ARBA00047808"/>
    </source>
</evidence>
<dbReference type="AlphaFoldDB" id="A0A5B8STB5"/>
<comment type="function">
    <text evidence="1">Functions in two distinct reactions of the de novo folate biosynthetic pathway. Catalyzes the addition of a glutamate residue to dihydropteroate (7,8-dihydropteroate or H2Pte) to form dihydrofolate (7,8-dihydrofolate monoglutamate or H2Pte-Glu). Also catalyzes successive additions of L-glutamate to tetrahydrofolate or 10-formyltetrahydrofolate or 5,10-methylenetetrahydrofolate, leading to folylpolyglutamate derivatives.</text>
</comment>
<dbReference type="Proteomes" id="UP000321272">
    <property type="component" value="Chromosome"/>
</dbReference>
<dbReference type="Pfam" id="PF02875">
    <property type="entry name" value="Mur_ligase_C"/>
    <property type="match status" value="1"/>
</dbReference>
<dbReference type="KEGG" id="paur:FGL86_15560"/>
<keyword evidence="11 21" id="KW-0067">ATP-binding</keyword>
<dbReference type="NCBIfam" id="TIGR01499">
    <property type="entry name" value="folC"/>
    <property type="match status" value="1"/>
</dbReference>
<evidence type="ECO:0000256" key="14">
    <source>
        <dbReference type="ARBA" id="ARBA00030048"/>
    </source>
</evidence>
<comment type="similarity">
    <text evidence="4 21">Belongs to the folylpolyglutamate synthase family.</text>
</comment>
<keyword evidence="25" id="KW-1185">Reference proteome</keyword>
<dbReference type="GO" id="GO:0046872">
    <property type="term" value="F:metal ion binding"/>
    <property type="evidence" value="ECO:0007669"/>
    <property type="project" value="UniProtKB-KW"/>
</dbReference>
<dbReference type="GO" id="GO:0046654">
    <property type="term" value="P:tetrahydrofolate biosynthetic process"/>
    <property type="evidence" value="ECO:0007669"/>
    <property type="project" value="UniProtKB-UniPathway"/>
</dbReference>
<evidence type="ECO:0000259" key="22">
    <source>
        <dbReference type="Pfam" id="PF02875"/>
    </source>
</evidence>
<dbReference type="Pfam" id="PF08245">
    <property type="entry name" value="Mur_ligase_M"/>
    <property type="match status" value="1"/>
</dbReference>
<keyword evidence="13" id="KW-0289">Folate biosynthesis</keyword>
<feature type="domain" description="Mur ligase central" evidence="23">
    <location>
        <begin position="48"/>
        <end position="189"/>
    </location>
</feature>
<evidence type="ECO:0000313" key="24">
    <source>
        <dbReference type="EMBL" id="QEA40352.1"/>
    </source>
</evidence>
<protein>
    <recommendedName>
        <fullName evidence="7">Dihydrofolate synthase/folylpolyglutamate synthase</fullName>
        <ecNumber evidence="5">6.3.2.12</ecNumber>
        <ecNumber evidence="6">6.3.2.17</ecNumber>
    </recommendedName>
    <alternativeName>
        <fullName evidence="16">Folylpoly-gamma-glutamate synthetase-dihydrofolate synthetase</fullName>
    </alternativeName>
    <alternativeName>
        <fullName evidence="14">Folylpolyglutamate synthetase</fullName>
    </alternativeName>
    <alternativeName>
        <fullName evidence="15">Tetrahydrofolylpolyglutamate synthase</fullName>
    </alternativeName>
</protein>
<feature type="domain" description="Mur ligase C-terminal" evidence="22">
    <location>
        <begin position="300"/>
        <end position="418"/>
    </location>
</feature>
<dbReference type="InterPro" id="IPR013221">
    <property type="entry name" value="Mur_ligase_cen"/>
</dbReference>
<keyword evidence="12" id="KW-0460">Magnesium</keyword>
<dbReference type="SUPFAM" id="SSF53244">
    <property type="entry name" value="MurD-like peptide ligases, peptide-binding domain"/>
    <property type="match status" value="1"/>
</dbReference>
<dbReference type="Gene3D" id="3.40.1190.10">
    <property type="entry name" value="Mur-like, catalytic domain"/>
    <property type="match status" value="1"/>
</dbReference>
<comment type="catalytic activity">
    <reaction evidence="19">
        <text>(6R)-5,10-methylenetetrahydrofolyl-(gamma-L-Glu)(n) + L-glutamate + ATP = (6R)-5,10-methylenetetrahydrofolyl-(gamma-L-Glu)(n+1) + ADP + phosphate + H(+)</text>
        <dbReference type="Rhea" id="RHEA:51912"/>
        <dbReference type="Rhea" id="RHEA-COMP:13257"/>
        <dbReference type="Rhea" id="RHEA-COMP:13258"/>
        <dbReference type="ChEBI" id="CHEBI:15378"/>
        <dbReference type="ChEBI" id="CHEBI:29985"/>
        <dbReference type="ChEBI" id="CHEBI:30616"/>
        <dbReference type="ChEBI" id="CHEBI:43474"/>
        <dbReference type="ChEBI" id="CHEBI:136572"/>
        <dbReference type="ChEBI" id="CHEBI:456216"/>
        <dbReference type="EC" id="6.3.2.17"/>
    </reaction>
</comment>
<dbReference type="RefSeq" id="WP_147185605.1">
    <property type="nucleotide sequence ID" value="NZ_CP042382.1"/>
</dbReference>
<keyword evidence="9" id="KW-0479">Metal-binding</keyword>
<dbReference type="PANTHER" id="PTHR11136">
    <property type="entry name" value="FOLYLPOLYGLUTAMATE SYNTHASE-RELATED"/>
    <property type="match status" value="1"/>
</dbReference>
<evidence type="ECO:0000256" key="3">
    <source>
        <dbReference type="ARBA" id="ARBA00005150"/>
    </source>
</evidence>
<evidence type="ECO:0000259" key="23">
    <source>
        <dbReference type="Pfam" id="PF08245"/>
    </source>
</evidence>
<proteinExistence type="inferred from homology"/>
<evidence type="ECO:0000256" key="13">
    <source>
        <dbReference type="ARBA" id="ARBA00022909"/>
    </source>
</evidence>
<evidence type="ECO:0000256" key="1">
    <source>
        <dbReference type="ARBA" id="ARBA00002714"/>
    </source>
</evidence>
<dbReference type="GO" id="GO:0005737">
    <property type="term" value="C:cytoplasm"/>
    <property type="evidence" value="ECO:0007669"/>
    <property type="project" value="TreeGrafter"/>
</dbReference>
<dbReference type="UniPathway" id="UPA00077">
    <property type="reaction ID" value="UER00157"/>
</dbReference>
<evidence type="ECO:0000313" key="25">
    <source>
        <dbReference type="Proteomes" id="UP000321272"/>
    </source>
</evidence>
<keyword evidence="10 21" id="KW-0547">Nucleotide-binding</keyword>
<keyword evidence="8 21" id="KW-0436">Ligase</keyword>
<accession>A0A5B8STB5</accession>
<evidence type="ECO:0000256" key="7">
    <source>
        <dbReference type="ARBA" id="ARBA00019357"/>
    </source>
</evidence>
<evidence type="ECO:0000256" key="15">
    <source>
        <dbReference type="ARBA" id="ARBA00030592"/>
    </source>
</evidence>
<evidence type="ECO:0000256" key="19">
    <source>
        <dbReference type="ARBA" id="ARBA00049035"/>
    </source>
</evidence>
<name>A0A5B8STB5_9GAMM</name>
<dbReference type="NCBIfam" id="NF008101">
    <property type="entry name" value="PRK10846.1"/>
    <property type="match status" value="1"/>
</dbReference>